<keyword evidence="5" id="KW-0808">Transferase</keyword>
<keyword evidence="4" id="KW-0762">Sugar transport</keyword>
<feature type="transmembrane region" description="Helical" evidence="12">
    <location>
        <begin position="245"/>
        <end position="264"/>
    </location>
</feature>
<evidence type="ECO:0000313" key="15">
    <source>
        <dbReference type="EMBL" id="NMK55853.1"/>
    </source>
</evidence>
<organism evidence="16 18">
    <name type="scientific">Staphylococcus capitis</name>
    <dbReference type="NCBI Taxonomy" id="29388"/>
    <lineage>
        <taxon>Bacteria</taxon>
        <taxon>Bacillati</taxon>
        <taxon>Bacillota</taxon>
        <taxon>Bacilli</taxon>
        <taxon>Bacillales</taxon>
        <taxon>Staphylococcaceae</taxon>
        <taxon>Staphylococcus</taxon>
    </lineage>
</organism>
<sequence length="489" mass="53068">MYKFFQNLGRSLMLPVAVLPAAAIIVGIGHVLDALSILPQVAMFFTSVGETILEQLGILFAIGVAIGMAKKNDGAVALAATLGFFIVTVVLSPKKLAPLLQVKTTDVNSAFEQMTNGNVFVGILIGLIAAFCYNKFSETELPVALSFFSGKRLVPIMTAFFCTFLAIVLLFVWPPVFNAIVTFGKWIVGMGPFGALLYGFFNRLLIPTGLHHALNNVFWFDTAAINDIGKFQSGKDAVKGITGRYQAGFFPVMMFGIPAAALAMYHTAKSSQKKQVYAWFLASSISAFFVGVTEPIEFAFMFVAPVLFVIHAALTGLSLFIAAIFHWTAGFSFSAGLIDFVLSLVNPVSNKPWMLLVQGIIFFILYYAIFRFVIQVFNLNTIGRGDNELADPTANATSENNSATYSESKGKYYHTASQILDGLGGSDNISSLNNCATRLRMELNDNSIIDEQKIKNAGAVGVTKSGKHSTQVIIGTHVQQVADEIEKQM</sequence>
<dbReference type="Gene3D" id="3.30.1360.60">
    <property type="entry name" value="Glucose permease domain IIB"/>
    <property type="match status" value="1"/>
</dbReference>
<keyword evidence="7 12" id="KW-0812">Transmembrane</keyword>
<evidence type="ECO:0000256" key="12">
    <source>
        <dbReference type="SAM" id="Phobius"/>
    </source>
</evidence>
<feature type="transmembrane region" description="Helical" evidence="12">
    <location>
        <begin position="300"/>
        <end position="333"/>
    </location>
</feature>
<dbReference type="GO" id="GO:0008982">
    <property type="term" value="F:protein-N(PI)-phosphohistidine-sugar phosphotransferase activity"/>
    <property type="evidence" value="ECO:0007669"/>
    <property type="project" value="InterPro"/>
</dbReference>
<dbReference type="PANTHER" id="PTHR30009:SF4">
    <property type="entry name" value="PTS SYSTEM N-ACETYLGLUCOSAMINE-SPECIFIC EIICBA COMPONENT"/>
    <property type="match status" value="1"/>
</dbReference>
<evidence type="ECO:0000259" key="14">
    <source>
        <dbReference type="PROSITE" id="PS51103"/>
    </source>
</evidence>
<dbReference type="Proteomes" id="UP000538955">
    <property type="component" value="Unassembled WGS sequence"/>
</dbReference>
<dbReference type="RefSeq" id="WP_030058659.1">
    <property type="nucleotide sequence ID" value="NZ_CP086659.1"/>
</dbReference>
<keyword evidence="9 12" id="KW-1133">Transmembrane helix</keyword>
<comment type="caution">
    <text evidence="16">The sequence shown here is derived from an EMBL/GenBank/DDBJ whole genome shotgun (WGS) entry which is preliminary data.</text>
</comment>
<accession>A0A7X9WD13</accession>
<evidence type="ECO:0000313" key="18">
    <source>
        <dbReference type="Proteomes" id="UP000550736"/>
    </source>
</evidence>
<feature type="transmembrane region" description="Helical" evidence="12">
    <location>
        <begin position="52"/>
        <end position="69"/>
    </location>
</feature>
<dbReference type="InterPro" id="IPR001996">
    <property type="entry name" value="PTS_IIB_1"/>
</dbReference>
<evidence type="ECO:0000313" key="17">
    <source>
        <dbReference type="Proteomes" id="UP000538955"/>
    </source>
</evidence>
<evidence type="ECO:0000259" key="13">
    <source>
        <dbReference type="PROSITE" id="PS51098"/>
    </source>
</evidence>
<comment type="subcellular location">
    <subcellularLocation>
        <location evidence="1">Cell membrane</location>
        <topology evidence="1">Multi-pass membrane protein</topology>
    </subcellularLocation>
</comment>
<dbReference type="GO" id="GO:0016301">
    <property type="term" value="F:kinase activity"/>
    <property type="evidence" value="ECO:0007669"/>
    <property type="project" value="UniProtKB-KW"/>
</dbReference>
<dbReference type="InterPro" id="IPR018113">
    <property type="entry name" value="PTrfase_EIIB_Cys"/>
</dbReference>
<dbReference type="FunFam" id="3.30.1360.60:FF:000001">
    <property type="entry name" value="PTS system glucose-specific IIBC component PtsG"/>
    <property type="match status" value="1"/>
</dbReference>
<proteinExistence type="predicted"/>
<keyword evidence="10 12" id="KW-0472">Membrane</keyword>
<dbReference type="GO" id="GO:0015572">
    <property type="term" value="F:N-acetylglucosamine transmembrane transporter activity"/>
    <property type="evidence" value="ECO:0007669"/>
    <property type="project" value="InterPro"/>
</dbReference>
<feature type="transmembrane region" description="Helical" evidence="12">
    <location>
        <begin position="353"/>
        <end position="374"/>
    </location>
</feature>
<reference evidence="17 18" key="1">
    <citation type="submission" date="2020-04" db="EMBL/GenBank/DDBJ databases">
        <title>The Epidemiology and Molecular Characteristics of Linezolid-Resistant Staphylococcus capitis in Huashan Hospital, Shanghai.</title>
        <authorList>
            <person name="Ding L."/>
            <person name="Li P."/>
            <person name="Yang Y."/>
            <person name="Lin D."/>
            <person name="Xu X."/>
        </authorList>
    </citation>
    <scope>NUCLEOTIDE SEQUENCE [LARGE SCALE GENOMIC DNA]</scope>
    <source>
        <strain evidence="16 18">12-86</strain>
        <strain evidence="15 17">17-84</strain>
    </source>
</reference>
<evidence type="ECO:0000256" key="5">
    <source>
        <dbReference type="ARBA" id="ARBA00022679"/>
    </source>
</evidence>
<evidence type="ECO:0000256" key="1">
    <source>
        <dbReference type="ARBA" id="ARBA00004651"/>
    </source>
</evidence>
<feature type="active site" description="Phosphocysteine intermediate; for EIIB activity" evidence="11">
    <location>
        <position position="435"/>
    </location>
</feature>
<evidence type="ECO:0000256" key="8">
    <source>
        <dbReference type="ARBA" id="ARBA00022777"/>
    </source>
</evidence>
<dbReference type="GO" id="GO:0019866">
    <property type="term" value="C:organelle inner membrane"/>
    <property type="evidence" value="ECO:0007669"/>
    <property type="project" value="InterPro"/>
</dbReference>
<dbReference type="AlphaFoldDB" id="A0A7X9WD13"/>
<keyword evidence="3" id="KW-1003">Cell membrane</keyword>
<dbReference type="PROSITE" id="PS01035">
    <property type="entry name" value="PTS_EIIB_TYPE_1_CYS"/>
    <property type="match status" value="1"/>
</dbReference>
<feature type="transmembrane region" description="Helical" evidence="12">
    <location>
        <begin position="113"/>
        <end position="133"/>
    </location>
</feature>
<dbReference type="GO" id="GO:0090563">
    <property type="term" value="F:protein-phosphocysteine-sugar phosphotransferase activity"/>
    <property type="evidence" value="ECO:0007669"/>
    <property type="project" value="TreeGrafter"/>
</dbReference>
<dbReference type="InterPro" id="IPR010974">
    <property type="entry name" value="PTS_IIBC_nag"/>
</dbReference>
<evidence type="ECO:0000256" key="9">
    <source>
        <dbReference type="ARBA" id="ARBA00022989"/>
    </source>
</evidence>
<protein>
    <submittedName>
        <fullName evidence="16">PTS transporter subunit EIIC</fullName>
    </submittedName>
</protein>
<dbReference type="Proteomes" id="UP000550736">
    <property type="component" value="Unassembled WGS sequence"/>
</dbReference>
<dbReference type="EMBL" id="JABBLX010000034">
    <property type="protein sequence ID" value="NMK98209.1"/>
    <property type="molecule type" value="Genomic_DNA"/>
</dbReference>
<dbReference type="NCBIfam" id="TIGR01998">
    <property type="entry name" value="PTS-II-BC-nag"/>
    <property type="match status" value="1"/>
</dbReference>
<feature type="transmembrane region" description="Helical" evidence="12">
    <location>
        <begin position="276"/>
        <end position="293"/>
    </location>
</feature>
<evidence type="ECO:0000256" key="7">
    <source>
        <dbReference type="ARBA" id="ARBA00022692"/>
    </source>
</evidence>
<dbReference type="Pfam" id="PF00367">
    <property type="entry name" value="PTS_EIIB"/>
    <property type="match status" value="1"/>
</dbReference>
<dbReference type="InterPro" id="IPR013013">
    <property type="entry name" value="PTS_EIIC_1"/>
</dbReference>
<dbReference type="EMBL" id="JABBMI010000134">
    <property type="protein sequence ID" value="NMK55853.1"/>
    <property type="molecule type" value="Genomic_DNA"/>
</dbReference>
<feature type="domain" description="PTS EIIC type-1" evidence="14">
    <location>
        <begin position="1"/>
        <end position="386"/>
    </location>
</feature>
<dbReference type="InterPro" id="IPR036878">
    <property type="entry name" value="Glu_permease_IIB"/>
</dbReference>
<keyword evidence="6" id="KW-0598">Phosphotransferase system</keyword>
<feature type="domain" description="PTS EIIB type-1" evidence="13">
    <location>
        <begin position="413"/>
        <end position="489"/>
    </location>
</feature>
<evidence type="ECO:0000256" key="4">
    <source>
        <dbReference type="ARBA" id="ARBA00022597"/>
    </source>
</evidence>
<feature type="transmembrane region" description="Helical" evidence="12">
    <location>
        <begin position="76"/>
        <end position="93"/>
    </location>
</feature>
<keyword evidence="8" id="KW-0418">Kinase</keyword>
<dbReference type="PANTHER" id="PTHR30009">
    <property type="entry name" value="CYTOCHROME C-TYPE SYNTHESIS PROTEIN AND PTS TRANSMEMBRANE COMPONENT"/>
    <property type="match status" value="1"/>
</dbReference>
<evidence type="ECO:0000313" key="16">
    <source>
        <dbReference type="EMBL" id="NMK98209.1"/>
    </source>
</evidence>
<gene>
    <name evidence="16" type="ORF">HHM13_08915</name>
    <name evidence="15" type="ORF">HHM24_14150</name>
</gene>
<feature type="transmembrane region" description="Helical" evidence="12">
    <location>
        <begin position="12"/>
        <end position="32"/>
    </location>
</feature>
<dbReference type="GO" id="GO:0005886">
    <property type="term" value="C:plasma membrane"/>
    <property type="evidence" value="ECO:0007669"/>
    <property type="project" value="UniProtKB-SubCell"/>
</dbReference>
<dbReference type="CDD" id="cd00212">
    <property type="entry name" value="PTS_IIB_glc"/>
    <property type="match status" value="1"/>
</dbReference>
<evidence type="ECO:0000256" key="11">
    <source>
        <dbReference type="PROSITE-ProRule" id="PRU00421"/>
    </source>
</evidence>
<feature type="transmembrane region" description="Helical" evidence="12">
    <location>
        <begin position="153"/>
        <end position="173"/>
    </location>
</feature>
<evidence type="ECO:0000256" key="10">
    <source>
        <dbReference type="ARBA" id="ARBA00023136"/>
    </source>
</evidence>
<keyword evidence="17" id="KW-1185">Reference proteome</keyword>
<feature type="transmembrane region" description="Helical" evidence="12">
    <location>
        <begin position="179"/>
        <end position="201"/>
    </location>
</feature>
<dbReference type="SUPFAM" id="SSF55604">
    <property type="entry name" value="Glucose permease domain IIB"/>
    <property type="match status" value="1"/>
</dbReference>
<evidence type="ECO:0000256" key="6">
    <source>
        <dbReference type="ARBA" id="ARBA00022683"/>
    </source>
</evidence>
<dbReference type="GO" id="GO:0009401">
    <property type="term" value="P:phosphoenolpyruvate-dependent sugar phosphotransferase system"/>
    <property type="evidence" value="ECO:0007669"/>
    <property type="project" value="UniProtKB-KW"/>
</dbReference>
<dbReference type="PROSITE" id="PS51103">
    <property type="entry name" value="PTS_EIIC_TYPE_1"/>
    <property type="match status" value="1"/>
</dbReference>
<dbReference type="PROSITE" id="PS51098">
    <property type="entry name" value="PTS_EIIB_TYPE_1"/>
    <property type="match status" value="1"/>
</dbReference>
<dbReference type="NCBIfam" id="TIGR00826">
    <property type="entry name" value="EIIB_glc"/>
    <property type="match status" value="1"/>
</dbReference>
<dbReference type="GO" id="GO:0015764">
    <property type="term" value="P:N-acetylglucosamine transport"/>
    <property type="evidence" value="ECO:0007669"/>
    <property type="project" value="TreeGrafter"/>
</dbReference>
<dbReference type="InterPro" id="IPR050429">
    <property type="entry name" value="PTS_Glucose_EIICBA"/>
</dbReference>
<dbReference type="Pfam" id="PF02378">
    <property type="entry name" value="PTS_EIIC"/>
    <property type="match status" value="1"/>
</dbReference>
<evidence type="ECO:0000256" key="2">
    <source>
        <dbReference type="ARBA" id="ARBA00022448"/>
    </source>
</evidence>
<keyword evidence="2" id="KW-0813">Transport</keyword>
<dbReference type="InterPro" id="IPR003352">
    <property type="entry name" value="PTS_EIIC"/>
</dbReference>
<name>A0A7X9WD13_STACP</name>
<evidence type="ECO:0000256" key="3">
    <source>
        <dbReference type="ARBA" id="ARBA00022475"/>
    </source>
</evidence>